<keyword evidence="2 5" id="KW-0812">Transmembrane</keyword>
<keyword evidence="7" id="KW-1185">Reference proteome</keyword>
<gene>
    <name evidence="6" type="ORF">FPZ12_016510</name>
</gene>
<feature type="transmembrane region" description="Helical" evidence="5">
    <location>
        <begin position="56"/>
        <end position="89"/>
    </location>
</feature>
<evidence type="ECO:0000256" key="4">
    <source>
        <dbReference type="ARBA" id="ARBA00023136"/>
    </source>
</evidence>
<comment type="subcellular location">
    <subcellularLocation>
        <location evidence="1">Membrane</location>
        <topology evidence="1">Multi-pass membrane protein</topology>
    </subcellularLocation>
</comment>
<name>A0A5N0V2Z1_9PSEU</name>
<proteinExistence type="predicted"/>
<evidence type="ECO:0000256" key="2">
    <source>
        <dbReference type="ARBA" id="ARBA00022692"/>
    </source>
</evidence>
<evidence type="ECO:0000313" key="7">
    <source>
        <dbReference type="Proteomes" id="UP000319769"/>
    </source>
</evidence>
<evidence type="ECO:0000313" key="6">
    <source>
        <dbReference type="EMBL" id="KAA9160746.1"/>
    </source>
</evidence>
<keyword evidence="4 5" id="KW-0472">Membrane</keyword>
<dbReference type="RefSeq" id="WP_144748097.1">
    <property type="nucleotide sequence ID" value="NZ_VMNW02000020.1"/>
</dbReference>
<protein>
    <submittedName>
        <fullName evidence="6">DoxX family protein</fullName>
    </submittedName>
</protein>
<comment type="caution">
    <text evidence="6">The sequence shown here is derived from an EMBL/GenBank/DDBJ whole genome shotgun (WGS) entry which is preliminary data.</text>
</comment>
<organism evidence="6 7">
    <name type="scientific">Amycolatopsis acidicola</name>
    <dbReference type="NCBI Taxonomy" id="2596893"/>
    <lineage>
        <taxon>Bacteria</taxon>
        <taxon>Bacillati</taxon>
        <taxon>Actinomycetota</taxon>
        <taxon>Actinomycetes</taxon>
        <taxon>Pseudonocardiales</taxon>
        <taxon>Pseudonocardiaceae</taxon>
        <taxon>Amycolatopsis</taxon>
    </lineage>
</organism>
<reference evidence="6" key="1">
    <citation type="submission" date="2019-09" db="EMBL/GenBank/DDBJ databases">
        <authorList>
            <person name="Teo W.F.A."/>
            <person name="Duangmal K."/>
        </authorList>
    </citation>
    <scope>NUCLEOTIDE SEQUENCE [LARGE SCALE GENOMIC DNA]</scope>
    <source>
        <strain evidence="6">K81G1</strain>
    </source>
</reference>
<evidence type="ECO:0000256" key="1">
    <source>
        <dbReference type="ARBA" id="ARBA00004141"/>
    </source>
</evidence>
<sequence>MNALLWVLQILLAVVFAAAGTLKLTQPRDRLIDTLGEWVQDFPAPLLKPLGLAELLAAAGVILPAATGIAPILTPIAALGLVVVMLGAIVTHAKRSEYPKAAVNLTLAVLAAAVAWTRFGPYPL</sequence>
<dbReference type="AlphaFoldDB" id="A0A5N0V2Z1"/>
<evidence type="ECO:0000256" key="3">
    <source>
        <dbReference type="ARBA" id="ARBA00022989"/>
    </source>
</evidence>
<dbReference type="InterPro" id="IPR032808">
    <property type="entry name" value="DoxX"/>
</dbReference>
<dbReference type="GO" id="GO:0016020">
    <property type="term" value="C:membrane"/>
    <property type="evidence" value="ECO:0007669"/>
    <property type="project" value="UniProtKB-SubCell"/>
</dbReference>
<dbReference type="OrthoDB" id="3790625at2"/>
<dbReference type="EMBL" id="VMNW02000020">
    <property type="protein sequence ID" value="KAA9160746.1"/>
    <property type="molecule type" value="Genomic_DNA"/>
</dbReference>
<feature type="transmembrane region" description="Helical" evidence="5">
    <location>
        <begin position="101"/>
        <end position="119"/>
    </location>
</feature>
<evidence type="ECO:0000256" key="5">
    <source>
        <dbReference type="SAM" id="Phobius"/>
    </source>
</evidence>
<dbReference type="Pfam" id="PF13564">
    <property type="entry name" value="DoxX_2"/>
    <property type="match status" value="1"/>
</dbReference>
<keyword evidence="3 5" id="KW-1133">Transmembrane helix</keyword>
<dbReference type="Proteomes" id="UP000319769">
    <property type="component" value="Unassembled WGS sequence"/>
</dbReference>
<accession>A0A5N0V2Z1</accession>